<dbReference type="AlphaFoldDB" id="A0A0S3S9C9"/>
<name>A0A0S3S9C9_PHAAN</name>
<proteinExistence type="predicted"/>
<feature type="non-terminal residue" evidence="1">
    <location>
        <position position="1"/>
    </location>
</feature>
<accession>A0A0S3S9C9</accession>
<sequence length="78" mass="8829">FTCRKTPLYRVGERKEKGEKENRRGEPCCDASSSLIRRLAFISLHSPPITFFGQVRSESQASSSALARRFYSLLTECA</sequence>
<gene>
    <name evidence="1" type="primary">Vigan.06G044100</name>
    <name evidence="1" type="ORF">VIGAN_06044100</name>
</gene>
<evidence type="ECO:0000313" key="1">
    <source>
        <dbReference type="EMBL" id="BAT89478.1"/>
    </source>
</evidence>
<dbReference type="EMBL" id="AP015039">
    <property type="protein sequence ID" value="BAT89478.1"/>
    <property type="molecule type" value="Genomic_DNA"/>
</dbReference>
<reference evidence="1 2" key="1">
    <citation type="journal article" date="2015" name="Sci. Rep.">
        <title>The power of single molecule real-time sequencing technology in the de novo assembly of a eukaryotic genome.</title>
        <authorList>
            <person name="Sakai H."/>
            <person name="Naito K."/>
            <person name="Ogiso-Tanaka E."/>
            <person name="Takahashi Y."/>
            <person name="Iseki K."/>
            <person name="Muto C."/>
            <person name="Satou K."/>
            <person name="Teruya K."/>
            <person name="Shiroma A."/>
            <person name="Shimoji M."/>
            <person name="Hirano T."/>
            <person name="Itoh T."/>
            <person name="Kaga A."/>
            <person name="Tomooka N."/>
        </authorList>
    </citation>
    <scope>NUCLEOTIDE SEQUENCE [LARGE SCALE GENOMIC DNA]</scope>
    <source>
        <strain evidence="2">cv. Shumari</strain>
    </source>
</reference>
<evidence type="ECO:0000313" key="2">
    <source>
        <dbReference type="Proteomes" id="UP000291084"/>
    </source>
</evidence>
<organism evidence="1 2">
    <name type="scientific">Vigna angularis var. angularis</name>
    <dbReference type="NCBI Taxonomy" id="157739"/>
    <lineage>
        <taxon>Eukaryota</taxon>
        <taxon>Viridiplantae</taxon>
        <taxon>Streptophyta</taxon>
        <taxon>Embryophyta</taxon>
        <taxon>Tracheophyta</taxon>
        <taxon>Spermatophyta</taxon>
        <taxon>Magnoliopsida</taxon>
        <taxon>eudicotyledons</taxon>
        <taxon>Gunneridae</taxon>
        <taxon>Pentapetalae</taxon>
        <taxon>rosids</taxon>
        <taxon>fabids</taxon>
        <taxon>Fabales</taxon>
        <taxon>Fabaceae</taxon>
        <taxon>Papilionoideae</taxon>
        <taxon>50 kb inversion clade</taxon>
        <taxon>NPAAA clade</taxon>
        <taxon>indigoferoid/millettioid clade</taxon>
        <taxon>Phaseoleae</taxon>
        <taxon>Vigna</taxon>
    </lineage>
</organism>
<dbReference type="Proteomes" id="UP000291084">
    <property type="component" value="Chromosome 6"/>
</dbReference>
<protein>
    <submittedName>
        <fullName evidence="1">Uncharacterized protein</fullName>
    </submittedName>
</protein>
<keyword evidence="2" id="KW-1185">Reference proteome</keyword>